<evidence type="ECO:0000313" key="1">
    <source>
        <dbReference type="EMBL" id="CAA9194628.1"/>
    </source>
</evidence>
<comment type="caution">
    <text evidence="1">The sequence shown here is derived from an EMBL/GenBank/DDBJ whole genome shotgun (WGS) entry which is preliminary data.</text>
</comment>
<proteinExistence type="predicted"/>
<accession>A0ABM8KDF0</accession>
<reference evidence="1 2" key="1">
    <citation type="submission" date="2020-02" db="EMBL/GenBank/DDBJ databases">
        <authorList>
            <person name="Criscuolo A."/>
        </authorList>
    </citation>
    <scope>NUCLEOTIDE SEQUENCE [LARGE SCALE GENOMIC DNA]</scope>
    <source>
        <strain evidence="1">CECT7796</strain>
    </source>
</reference>
<protein>
    <submittedName>
        <fullName evidence="1">Uncharacterized protein</fullName>
    </submittedName>
</protein>
<sequence>MASNKLRASIFFKKLSMYVFVLQVDSLFLLWNNESEKKVNYC</sequence>
<dbReference type="EMBL" id="CADCST010000047">
    <property type="protein sequence ID" value="CAA9194628.1"/>
    <property type="molecule type" value="Genomic_DNA"/>
</dbReference>
<evidence type="ECO:0000313" key="2">
    <source>
        <dbReference type="Proteomes" id="UP000474567"/>
    </source>
</evidence>
<organism evidence="1 2">
    <name type="scientific">Flavobacterium collinsii</name>
    <dbReference type="NCBI Taxonomy" id="1114861"/>
    <lineage>
        <taxon>Bacteria</taxon>
        <taxon>Pseudomonadati</taxon>
        <taxon>Bacteroidota</taxon>
        <taxon>Flavobacteriia</taxon>
        <taxon>Flavobacteriales</taxon>
        <taxon>Flavobacteriaceae</taxon>
        <taxon>Flavobacterium</taxon>
    </lineage>
</organism>
<gene>
    <name evidence="1" type="ORF">FLACOL7796_00230</name>
</gene>
<keyword evidence="2" id="KW-1185">Reference proteome</keyword>
<name>A0ABM8KDF0_9FLAO</name>
<dbReference type="Proteomes" id="UP000474567">
    <property type="component" value="Unassembled WGS sequence"/>
</dbReference>